<evidence type="ECO:0000256" key="3">
    <source>
        <dbReference type="ARBA" id="ARBA00023027"/>
    </source>
</evidence>
<evidence type="ECO:0000256" key="6">
    <source>
        <dbReference type="ARBA" id="ARBA00037979"/>
    </source>
</evidence>
<protein>
    <recommendedName>
        <fullName evidence="8">L-threonate dehydrogenase</fullName>
        <ecNumber evidence="7">1.1.1.411</ecNumber>
    </recommendedName>
</protein>
<organism evidence="13 14">
    <name type="scientific">Aureimonas flava</name>
    <dbReference type="NCBI Taxonomy" id="2320271"/>
    <lineage>
        <taxon>Bacteria</taxon>
        <taxon>Pseudomonadati</taxon>
        <taxon>Pseudomonadota</taxon>
        <taxon>Alphaproteobacteria</taxon>
        <taxon>Hyphomicrobiales</taxon>
        <taxon>Aurantimonadaceae</taxon>
        <taxon>Aureimonas</taxon>
    </lineage>
</organism>
<keyword evidence="14" id="KW-1185">Reference proteome</keyword>
<comment type="caution">
    <text evidence="13">The sequence shown here is derived from an EMBL/GenBank/DDBJ whole genome shotgun (WGS) entry which is preliminary data.</text>
</comment>
<dbReference type="InterPro" id="IPR006115">
    <property type="entry name" value="6PGDH_NADP-bd"/>
</dbReference>
<evidence type="ECO:0000259" key="12">
    <source>
        <dbReference type="Pfam" id="PF14833"/>
    </source>
</evidence>
<evidence type="ECO:0000256" key="5">
    <source>
        <dbReference type="ARBA" id="ARBA00037062"/>
    </source>
</evidence>
<dbReference type="Proteomes" id="UP000265750">
    <property type="component" value="Unassembled WGS sequence"/>
</dbReference>
<dbReference type="Pfam" id="PF14833">
    <property type="entry name" value="NAD_binding_11"/>
    <property type="match status" value="1"/>
</dbReference>
<dbReference type="InterPro" id="IPR029154">
    <property type="entry name" value="HIBADH-like_NADP-bd"/>
</dbReference>
<dbReference type="GO" id="GO:0050661">
    <property type="term" value="F:NADP binding"/>
    <property type="evidence" value="ECO:0007669"/>
    <property type="project" value="InterPro"/>
</dbReference>
<dbReference type="Gene3D" id="1.10.1040.10">
    <property type="entry name" value="N-(1-d-carboxylethyl)-l-norvaline Dehydrogenase, domain 2"/>
    <property type="match status" value="1"/>
</dbReference>
<dbReference type="Pfam" id="PF03446">
    <property type="entry name" value="NAD_binding_2"/>
    <property type="match status" value="1"/>
</dbReference>
<dbReference type="PANTHER" id="PTHR43060">
    <property type="entry name" value="3-HYDROXYISOBUTYRATE DEHYDROGENASE-LIKE 1, MITOCHONDRIAL-RELATED"/>
    <property type="match status" value="1"/>
</dbReference>
<keyword evidence="3" id="KW-0520">NAD</keyword>
<dbReference type="InterPro" id="IPR036291">
    <property type="entry name" value="NAD(P)-bd_dom_sf"/>
</dbReference>
<dbReference type="PIRSF" id="PIRSF000103">
    <property type="entry name" value="HIBADH"/>
    <property type="match status" value="1"/>
</dbReference>
<dbReference type="GO" id="GO:0051287">
    <property type="term" value="F:NAD binding"/>
    <property type="evidence" value="ECO:0007669"/>
    <property type="project" value="InterPro"/>
</dbReference>
<evidence type="ECO:0000256" key="9">
    <source>
        <dbReference type="ARBA" id="ARBA00047312"/>
    </source>
</evidence>
<evidence type="ECO:0000259" key="11">
    <source>
        <dbReference type="Pfam" id="PF03446"/>
    </source>
</evidence>
<dbReference type="InterPro" id="IPR015815">
    <property type="entry name" value="HIBADH-related"/>
</dbReference>
<accession>A0A3A1WE41</accession>
<comment type="function">
    <text evidence="5">Catalyzes oxidation of L-threonate to 2-oxo-tetronate. Can use either NAD(+) or NADP(+) as cosubstrate, with a preference for NAD(+).</text>
</comment>
<evidence type="ECO:0000256" key="7">
    <source>
        <dbReference type="ARBA" id="ARBA00038870"/>
    </source>
</evidence>
<feature type="domain" description="6-phosphogluconate dehydrogenase NADP-binding" evidence="11">
    <location>
        <begin position="9"/>
        <end position="164"/>
    </location>
</feature>
<evidence type="ECO:0000313" key="14">
    <source>
        <dbReference type="Proteomes" id="UP000265750"/>
    </source>
</evidence>
<feature type="active site" evidence="10">
    <location>
        <position position="176"/>
    </location>
</feature>
<dbReference type="GO" id="GO:0016054">
    <property type="term" value="P:organic acid catabolic process"/>
    <property type="evidence" value="ECO:0007669"/>
    <property type="project" value="UniProtKB-ARBA"/>
</dbReference>
<dbReference type="Gene3D" id="3.40.50.720">
    <property type="entry name" value="NAD(P)-binding Rossmann-like Domain"/>
    <property type="match status" value="1"/>
</dbReference>
<feature type="domain" description="3-hydroxyisobutyrate dehydrogenase-like NAD-binding" evidence="12">
    <location>
        <begin position="170"/>
        <end position="289"/>
    </location>
</feature>
<dbReference type="InterPro" id="IPR008927">
    <property type="entry name" value="6-PGluconate_DH-like_C_sf"/>
</dbReference>
<keyword evidence="4" id="KW-0119">Carbohydrate metabolism</keyword>
<dbReference type="NCBIfam" id="NF043037">
    <property type="entry name" value="ThreonDh"/>
    <property type="match status" value="1"/>
</dbReference>
<keyword evidence="1" id="KW-0521">NADP</keyword>
<comment type="similarity">
    <text evidence="6">Belongs to the HIBADH-related family. L-threonate dehydrogenase subfamily.</text>
</comment>
<reference evidence="14" key="1">
    <citation type="submission" date="2018-09" db="EMBL/GenBank/DDBJ databases">
        <authorList>
            <person name="Tuo L."/>
        </authorList>
    </citation>
    <scope>NUCLEOTIDE SEQUENCE [LARGE SCALE GENOMIC DNA]</scope>
    <source>
        <strain evidence="14">M2BS4Y-1</strain>
    </source>
</reference>
<dbReference type="InterPro" id="IPR050006">
    <property type="entry name" value="LtnD"/>
</dbReference>
<name>A0A3A1WE41_9HYPH</name>
<dbReference type="OrthoDB" id="9812907at2"/>
<dbReference type="RefSeq" id="WP_119541703.1">
    <property type="nucleotide sequence ID" value="NZ_QYRN01000018.1"/>
</dbReference>
<evidence type="ECO:0000256" key="10">
    <source>
        <dbReference type="PIRSR" id="PIRSR000103-1"/>
    </source>
</evidence>
<gene>
    <name evidence="13" type="ORF">D3218_19260</name>
</gene>
<dbReference type="SUPFAM" id="SSF51735">
    <property type="entry name" value="NAD(P)-binding Rossmann-fold domains"/>
    <property type="match status" value="1"/>
</dbReference>
<dbReference type="InterPro" id="IPR002204">
    <property type="entry name" value="3-OH-isobutyrate_DH-rel_CS"/>
</dbReference>
<evidence type="ECO:0000313" key="13">
    <source>
        <dbReference type="EMBL" id="RIX97134.1"/>
    </source>
</evidence>
<evidence type="ECO:0000256" key="4">
    <source>
        <dbReference type="ARBA" id="ARBA00023277"/>
    </source>
</evidence>
<dbReference type="PANTHER" id="PTHR43060:SF17">
    <property type="entry name" value="L-THREONATE DEHYDROGENASE"/>
    <property type="match status" value="1"/>
</dbReference>
<evidence type="ECO:0000256" key="8">
    <source>
        <dbReference type="ARBA" id="ARBA00039407"/>
    </source>
</evidence>
<dbReference type="AlphaFoldDB" id="A0A3A1WE41"/>
<dbReference type="PROSITE" id="PS00895">
    <property type="entry name" value="3_HYDROXYISOBUT_DH"/>
    <property type="match status" value="1"/>
</dbReference>
<comment type="catalytic activity">
    <reaction evidence="9">
        <text>L-threonate + NAD(+) = 2-dehydro-L-erythronate + NADH + H(+)</text>
        <dbReference type="Rhea" id="RHEA:52548"/>
        <dbReference type="ChEBI" id="CHEBI:15378"/>
        <dbReference type="ChEBI" id="CHEBI:57540"/>
        <dbReference type="ChEBI" id="CHEBI:57561"/>
        <dbReference type="ChEBI" id="CHEBI:57945"/>
        <dbReference type="ChEBI" id="CHEBI:136669"/>
        <dbReference type="EC" id="1.1.1.411"/>
    </reaction>
</comment>
<dbReference type="SUPFAM" id="SSF48179">
    <property type="entry name" value="6-phosphogluconate dehydrogenase C-terminal domain-like"/>
    <property type="match status" value="1"/>
</dbReference>
<keyword evidence="2" id="KW-0560">Oxidoreductase</keyword>
<dbReference type="EMBL" id="QYRN01000018">
    <property type="protein sequence ID" value="RIX97134.1"/>
    <property type="molecule type" value="Genomic_DNA"/>
</dbReference>
<proteinExistence type="inferred from homology"/>
<dbReference type="EC" id="1.1.1.411" evidence="7"/>
<evidence type="ECO:0000256" key="1">
    <source>
        <dbReference type="ARBA" id="ARBA00022857"/>
    </source>
</evidence>
<dbReference type="GO" id="GO:0016616">
    <property type="term" value="F:oxidoreductase activity, acting on the CH-OH group of donors, NAD or NADP as acceptor"/>
    <property type="evidence" value="ECO:0007669"/>
    <property type="project" value="InterPro"/>
</dbReference>
<dbReference type="InterPro" id="IPR013328">
    <property type="entry name" value="6PGD_dom2"/>
</dbReference>
<sequence length="302" mass="30357">MTSHSIRAGVVGLGSMGLGMAVSLVRAGIETWGFDPNPVAVTAFGTEGGRIAASPAEVGAAADVLFCVVVNAEQARAALLGEGGAVAAMAPGSVVVQCATCAPDAVRALAEPILAAGLHFVDGPISGGAAKAASGEITVMASGDPQALAKAGPAFDAVAAKVFDLGPSIGAGSQVKLVNQLLAGVHIAAAAEAMAYGISGGCDPNALFEVITASAGNSWMFQNRVPHILDDDYAPRSAVDIFVKDLGLVHGSAQQRKFPLPMTAQALQMFTQASAMGLGREDDAAVVKIFPGVALPRRDREA</sequence>
<evidence type="ECO:0000256" key="2">
    <source>
        <dbReference type="ARBA" id="ARBA00023002"/>
    </source>
</evidence>